<dbReference type="AlphaFoldDB" id="A0A8S1GM58"/>
<dbReference type="PANTHER" id="PTHR24394:SF58">
    <property type="entry name" value="ZINC FINGER AND BTB DOMAIN CONTAINING 33"/>
    <property type="match status" value="1"/>
</dbReference>
<keyword evidence="8" id="KW-0175">Coiled coil</keyword>
<feature type="coiled-coil region" evidence="8">
    <location>
        <begin position="137"/>
        <end position="168"/>
    </location>
</feature>
<evidence type="ECO:0000313" key="12">
    <source>
        <dbReference type="Proteomes" id="UP000835052"/>
    </source>
</evidence>
<dbReference type="PROSITE" id="PS00028">
    <property type="entry name" value="ZINC_FINGER_C2H2_1"/>
    <property type="match status" value="1"/>
</dbReference>
<evidence type="ECO:0000256" key="2">
    <source>
        <dbReference type="ARBA" id="ARBA00022723"/>
    </source>
</evidence>
<dbReference type="PROSITE" id="PS50157">
    <property type="entry name" value="ZINC_FINGER_C2H2_2"/>
    <property type="match status" value="2"/>
</dbReference>
<dbReference type="Proteomes" id="UP000835052">
    <property type="component" value="Unassembled WGS sequence"/>
</dbReference>
<dbReference type="PANTHER" id="PTHR24394">
    <property type="entry name" value="ZINC FINGER PROTEIN"/>
    <property type="match status" value="1"/>
</dbReference>
<dbReference type="SUPFAM" id="SSF57667">
    <property type="entry name" value="beta-beta-alpha zinc fingers"/>
    <property type="match status" value="1"/>
</dbReference>
<evidence type="ECO:0000259" key="10">
    <source>
        <dbReference type="PROSITE" id="PS50157"/>
    </source>
</evidence>
<dbReference type="InterPro" id="IPR036236">
    <property type="entry name" value="Znf_C2H2_sf"/>
</dbReference>
<keyword evidence="2" id="KW-0479">Metal-binding</keyword>
<dbReference type="EMBL" id="CAJGYM010000001">
    <property type="protein sequence ID" value="CAD6184315.1"/>
    <property type="molecule type" value="Genomic_DNA"/>
</dbReference>
<evidence type="ECO:0000256" key="8">
    <source>
        <dbReference type="SAM" id="Coils"/>
    </source>
</evidence>
<dbReference type="OrthoDB" id="3437960at2759"/>
<reference evidence="11" key="1">
    <citation type="submission" date="2020-10" db="EMBL/GenBank/DDBJ databases">
        <authorList>
            <person name="Kikuchi T."/>
        </authorList>
    </citation>
    <scope>NUCLEOTIDE SEQUENCE</scope>
    <source>
        <strain evidence="11">NKZ352</strain>
    </source>
</reference>
<sequence>MDCSSSTFSEGPSLNATVECYNVPQAIVGTRLCSVVIEIRTSPVLSEVVVTSESDPTIFFRGNTSIQDCQLLKGNLLELRKERENSFSSAVPRIEYCSDGVNCSLIVEWIPNIVTVRLMRPSTEEISAHLLQEFTKLKGTLREEKKAKEQIKSQLERSEERLLALEKECSWQLKQIELLSMLLKTTSNTAPPKASYLAQQGFNGSLQKSPTRSESLAGYSCSESSASCSYDSAPVKSNYFAVIKKACRTSENVCDVVRSDEREEEVEEQSAECSEDEQSDVVKKEADGDLHNDIETQSEDAGRKLLFDSAAEGLEDPGTSSSRSGDGIAGTSLAQFSSTKKSQDVLVGVAQYILCQLCPEDNQKIEDIETHFLTQHVDQTKQQCEACPSEPQTNMIQHMRIHTNMIYACQYCGKKGRKNFLKSHIRKHTGEKPFECEMCSRAFSDRSTLRRHLLVHSGEKKHTCPICGRGIARKDNVKVHILALVVQEMQEETSKPSTSGDPQSGGSVLEEIIQTQDELTLRMGDANKRLEKKNAEIEEFLWLAQKRLPQIREIAKDMVNIVERTEALQARIAALQNNRRQ</sequence>
<protein>
    <recommendedName>
        <fullName evidence="10">C2H2-type domain-containing protein</fullName>
    </recommendedName>
</protein>
<accession>A0A8S1GM58</accession>
<name>A0A8S1GM58_9PELO</name>
<dbReference type="GO" id="GO:0008270">
    <property type="term" value="F:zinc ion binding"/>
    <property type="evidence" value="ECO:0007669"/>
    <property type="project" value="UniProtKB-KW"/>
</dbReference>
<keyword evidence="4 7" id="KW-0863">Zinc-finger</keyword>
<comment type="caution">
    <text evidence="11">The sequence shown here is derived from an EMBL/GenBank/DDBJ whole genome shotgun (WGS) entry which is preliminary data.</text>
</comment>
<feature type="coiled-coil region" evidence="8">
    <location>
        <begin position="516"/>
        <end position="578"/>
    </location>
</feature>
<evidence type="ECO:0000256" key="9">
    <source>
        <dbReference type="SAM" id="MobiDB-lite"/>
    </source>
</evidence>
<comment type="subcellular location">
    <subcellularLocation>
        <location evidence="1">Nucleus</location>
    </subcellularLocation>
</comment>
<dbReference type="FunFam" id="3.30.160.60:FF:002343">
    <property type="entry name" value="Zinc finger protein 33A"/>
    <property type="match status" value="1"/>
</dbReference>
<organism evidence="11 12">
    <name type="scientific">Caenorhabditis auriculariae</name>
    <dbReference type="NCBI Taxonomy" id="2777116"/>
    <lineage>
        <taxon>Eukaryota</taxon>
        <taxon>Metazoa</taxon>
        <taxon>Ecdysozoa</taxon>
        <taxon>Nematoda</taxon>
        <taxon>Chromadorea</taxon>
        <taxon>Rhabditida</taxon>
        <taxon>Rhabditina</taxon>
        <taxon>Rhabditomorpha</taxon>
        <taxon>Rhabditoidea</taxon>
        <taxon>Rhabditidae</taxon>
        <taxon>Peloderinae</taxon>
        <taxon>Caenorhabditis</taxon>
    </lineage>
</organism>
<dbReference type="Pfam" id="PF00096">
    <property type="entry name" value="zf-C2H2"/>
    <property type="match status" value="1"/>
</dbReference>
<keyword evidence="5" id="KW-0862">Zinc</keyword>
<gene>
    <name evidence="11" type="ORF">CAUJ_LOCUS234</name>
</gene>
<feature type="domain" description="C2H2-type" evidence="10">
    <location>
        <begin position="434"/>
        <end position="461"/>
    </location>
</feature>
<keyword evidence="3" id="KW-0677">Repeat</keyword>
<feature type="compositionally biased region" description="Acidic residues" evidence="9">
    <location>
        <begin position="262"/>
        <end position="279"/>
    </location>
</feature>
<evidence type="ECO:0000256" key="5">
    <source>
        <dbReference type="ARBA" id="ARBA00022833"/>
    </source>
</evidence>
<evidence type="ECO:0000313" key="11">
    <source>
        <dbReference type="EMBL" id="CAD6184315.1"/>
    </source>
</evidence>
<evidence type="ECO:0000256" key="4">
    <source>
        <dbReference type="ARBA" id="ARBA00022771"/>
    </source>
</evidence>
<dbReference type="Gene3D" id="3.30.160.60">
    <property type="entry name" value="Classic Zinc Finger"/>
    <property type="match status" value="3"/>
</dbReference>
<proteinExistence type="predicted"/>
<evidence type="ECO:0000256" key="3">
    <source>
        <dbReference type="ARBA" id="ARBA00022737"/>
    </source>
</evidence>
<feature type="domain" description="C2H2-type" evidence="10">
    <location>
        <begin position="407"/>
        <end position="433"/>
    </location>
</feature>
<keyword evidence="12" id="KW-1185">Reference proteome</keyword>
<keyword evidence="6" id="KW-0539">Nucleus</keyword>
<dbReference type="GO" id="GO:0005634">
    <property type="term" value="C:nucleus"/>
    <property type="evidence" value="ECO:0007669"/>
    <property type="project" value="UniProtKB-SubCell"/>
</dbReference>
<dbReference type="InterPro" id="IPR013087">
    <property type="entry name" value="Znf_C2H2_type"/>
</dbReference>
<feature type="compositionally biased region" description="Basic and acidic residues" evidence="9">
    <location>
        <begin position="280"/>
        <end position="301"/>
    </location>
</feature>
<evidence type="ECO:0000256" key="7">
    <source>
        <dbReference type="PROSITE-ProRule" id="PRU00042"/>
    </source>
</evidence>
<dbReference type="SMART" id="SM00355">
    <property type="entry name" value="ZnF_C2H2"/>
    <property type="match status" value="5"/>
</dbReference>
<evidence type="ECO:0000256" key="1">
    <source>
        <dbReference type="ARBA" id="ARBA00004123"/>
    </source>
</evidence>
<feature type="region of interest" description="Disordered" evidence="9">
    <location>
        <begin position="257"/>
        <end position="301"/>
    </location>
</feature>
<dbReference type="GO" id="GO:0000981">
    <property type="term" value="F:DNA-binding transcription factor activity, RNA polymerase II-specific"/>
    <property type="evidence" value="ECO:0007669"/>
    <property type="project" value="TreeGrafter"/>
</dbReference>
<evidence type="ECO:0000256" key="6">
    <source>
        <dbReference type="ARBA" id="ARBA00023242"/>
    </source>
</evidence>